<dbReference type="Proteomes" id="UP001148838">
    <property type="component" value="Unassembled WGS sequence"/>
</dbReference>
<protein>
    <submittedName>
        <fullName evidence="1">Uncharacterized protein</fullName>
    </submittedName>
</protein>
<dbReference type="EMBL" id="JAJSOF020000033">
    <property type="protein sequence ID" value="KAJ4430488.1"/>
    <property type="molecule type" value="Genomic_DNA"/>
</dbReference>
<accession>A0ABQ8S956</accession>
<name>A0ABQ8S956_PERAM</name>
<organism evidence="1 2">
    <name type="scientific">Periplaneta americana</name>
    <name type="common">American cockroach</name>
    <name type="synonym">Blatta americana</name>
    <dbReference type="NCBI Taxonomy" id="6978"/>
    <lineage>
        <taxon>Eukaryota</taxon>
        <taxon>Metazoa</taxon>
        <taxon>Ecdysozoa</taxon>
        <taxon>Arthropoda</taxon>
        <taxon>Hexapoda</taxon>
        <taxon>Insecta</taxon>
        <taxon>Pterygota</taxon>
        <taxon>Neoptera</taxon>
        <taxon>Polyneoptera</taxon>
        <taxon>Dictyoptera</taxon>
        <taxon>Blattodea</taxon>
        <taxon>Blattoidea</taxon>
        <taxon>Blattidae</taxon>
        <taxon>Blattinae</taxon>
        <taxon>Periplaneta</taxon>
    </lineage>
</organism>
<proteinExistence type="predicted"/>
<reference evidence="1 2" key="1">
    <citation type="journal article" date="2022" name="Allergy">
        <title>Genome assembly and annotation of Periplaneta americana reveal a comprehensive cockroach allergen profile.</title>
        <authorList>
            <person name="Wang L."/>
            <person name="Xiong Q."/>
            <person name="Saelim N."/>
            <person name="Wang L."/>
            <person name="Nong W."/>
            <person name="Wan A.T."/>
            <person name="Shi M."/>
            <person name="Liu X."/>
            <person name="Cao Q."/>
            <person name="Hui J.H.L."/>
            <person name="Sookrung N."/>
            <person name="Leung T.F."/>
            <person name="Tungtrongchitr A."/>
            <person name="Tsui S.K.W."/>
        </authorList>
    </citation>
    <scope>NUCLEOTIDE SEQUENCE [LARGE SCALE GENOMIC DNA]</scope>
    <source>
        <strain evidence="1">PWHHKU_190912</strain>
    </source>
</reference>
<comment type="caution">
    <text evidence="1">The sequence shown here is derived from an EMBL/GenBank/DDBJ whole genome shotgun (WGS) entry which is preliminary data.</text>
</comment>
<sequence length="132" mass="15076">MANPIKIYTQNSGREGGPQNLLIRLRSNLKCLLQTRPKHKPISASTGKYALSFFTTISNLALSTWRNLKHAQQACCLHTQCNSEVASRTRLCPWMEYLPQKNMKMAKNLNPPINDQASYTRLPVYKIINKEN</sequence>
<evidence type="ECO:0000313" key="2">
    <source>
        <dbReference type="Proteomes" id="UP001148838"/>
    </source>
</evidence>
<keyword evidence="2" id="KW-1185">Reference proteome</keyword>
<evidence type="ECO:0000313" key="1">
    <source>
        <dbReference type="EMBL" id="KAJ4430488.1"/>
    </source>
</evidence>
<gene>
    <name evidence="1" type="ORF">ANN_22704</name>
</gene>